<evidence type="ECO:0000313" key="1">
    <source>
        <dbReference type="EMBL" id="ATQ70888.1"/>
    </source>
</evidence>
<name>A0A2D2D7A5_METT3</name>
<keyword evidence="1" id="KW-0614">Plasmid</keyword>
<dbReference type="KEGG" id="mtw:CQW49_22305"/>
<evidence type="ECO:0000313" key="2">
    <source>
        <dbReference type="Proteomes" id="UP000230709"/>
    </source>
</evidence>
<sequence length="132" mass="14240">MILDIEDVEAVLENLLRKGGQPVLFHGVTIPFDCAVAADGLLPLFLLAGEALWREVKGEGFGLTTEPDEGAFLGYRLAVIDPGSFTMVLLATMEAISQACGPNGIVVEKLEEVWAASNERIHADRRMTGQSQ</sequence>
<proteinExistence type="predicted"/>
<dbReference type="Proteomes" id="UP000230709">
    <property type="component" value="Plasmid pOB3b2"/>
</dbReference>
<accession>A0A2D2D7A5</accession>
<geneLocation type="plasmid" evidence="2">
    <name>pob3b2</name>
</geneLocation>
<reference evidence="2" key="1">
    <citation type="submission" date="2017-10" db="EMBL/GenBank/DDBJ databases">
        <title>Completed PacBio SMRT sequence of Methylosinus trichosporium OB3b reveals presence of a third large plasmid.</title>
        <authorList>
            <person name="Charles T.C."/>
            <person name="Lynch M.D.J."/>
            <person name="Heil J.R."/>
            <person name="Cheng J."/>
        </authorList>
    </citation>
    <scope>NUCLEOTIDE SEQUENCE [LARGE SCALE GENOMIC DNA]</scope>
    <source>
        <strain evidence="2">OB3b</strain>
        <plasmid evidence="2">pob3b2</plasmid>
    </source>
</reference>
<keyword evidence="2" id="KW-1185">Reference proteome</keyword>
<protein>
    <submittedName>
        <fullName evidence="1">Uncharacterized protein</fullName>
    </submittedName>
</protein>
<dbReference type="RefSeq" id="WP_099832103.1">
    <property type="nucleotide sequence ID" value="NZ_CP023739.1"/>
</dbReference>
<gene>
    <name evidence="1" type="ORF">CQW49_22305</name>
</gene>
<dbReference type="EMBL" id="CP023739">
    <property type="protein sequence ID" value="ATQ70888.1"/>
    <property type="molecule type" value="Genomic_DNA"/>
</dbReference>
<dbReference type="AlphaFoldDB" id="A0A2D2D7A5"/>
<organism evidence="1 2">
    <name type="scientific">Methylosinus trichosporium (strain ATCC 35070 / NCIMB 11131 / UNIQEM 75 / OB3b)</name>
    <dbReference type="NCBI Taxonomy" id="595536"/>
    <lineage>
        <taxon>Bacteria</taxon>
        <taxon>Pseudomonadati</taxon>
        <taxon>Pseudomonadota</taxon>
        <taxon>Alphaproteobacteria</taxon>
        <taxon>Hyphomicrobiales</taxon>
        <taxon>Methylocystaceae</taxon>
        <taxon>Methylosinus</taxon>
    </lineage>
</organism>